<gene>
    <name evidence="4" type="ORF">ANTHELSMS3_03996</name>
</gene>
<feature type="region of interest" description="Disordered" evidence="1">
    <location>
        <begin position="149"/>
        <end position="178"/>
    </location>
</feature>
<dbReference type="Proteomes" id="UP000203589">
    <property type="component" value="Chromosome"/>
</dbReference>
<keyword evidence="2" id="KW-0732">Signal</keyword>
<dbReference type="PANTHER" id="PTHR43019:SF23">
    <property type="entry name" value="PROTEASE DO-LIKE 5, CHLOROPLASTIC"/>
    <property type="match status" value="1"/>
</dbReference>
<dbReference type="Gene3D" id="1.10.101.10">
    <property type="entry name" value="PGBD-like superfamily/PGBD"/>
    <property type="match status" value="1"/>
</dbReference>
<feature type="chain" id="PRO_5012013515" evidence="2">
    <location>
        <begin position="22"/>
        <end position="614"/>
    </location>
</feature>
<dbReference type="AlphaFoldDB" id="A0A222E8W3"/>
<dbReference type="OrthoDB" id="6810892at2"/>
<dbReference type="InterPro" id="IPR009003">
    <property type="entry name" value="Peptidase_S1_PA"/>
</dbReference>
<dbReference type="Pfam" id="PF01471">
    <property type="entry name" value="PG_binding_1"/>
    <property type="match status" value="1"/>
</dbReference>
<proteinExistence type="predicted"/>
<dbReference type="Pfam" id="PF13365">
    <property type="entry name" value="Trypsin_2"/>
    <property type="match status" value="1"/>
</dbReference>
<keyword evidence="5" id="KW-1185">Reference proteome</keyword>
<dbReference type="RefSeq" id="WP_094036338.1">
    <property type="nucleotide sequence ID" value="NZ_CP022540.1"/>
</dbReference>
<dbReference type="EMBL" id="CP022540">
    <property type="protein sequence ID" value="ASP22606.1"/>
    <property type="molecule type" value="Genomic_DNA"/>
</dbReference>
<sequence>MIQRLFSVLFALVLTAVGAMAQDDPTPQAAGGIVYIQVEARTSLASAQISVREYADRLDDVNGFSLGGGWYGVALGPYTRPQAQGRLTELLQARRIPVDSYIEAREAYGQQFWPVGVGNDGAAVIPVPVPVAPLPEPEVVDPVVIPPDPEPLSETAETALPVTPDPAPVVPEPEPEETVQEARRSEAALTRDERDALQIALKWAGFYDGGIDGAFGPGTRSSMSRWQEANNFDPTGVLTTRQRAELQRQYNAVLEGMDMEMVEDARVGIAMQLPLGAVELDRYESPFAIYKPKTDIDARVILVSQPGDESSLAGLYEIMQTLEIIPVEGERTRDRRGFNIIGENDRIVAHFEVGLQNGEIKGFGLIWPAGDEERRSRVLKIMQDSYRRIDGVLDPALVSDDGQAIDLVSGLKVRTAKASATGFFIEARGTVLTSASLVAGCERVTLNGVHDARVLATDEALGIAVLSPVERLAPRRVAQFRSGELRLQSEVAVAGFSFGGVLTAPTLTFGTLEDLRGLNGEDGIKRLALSALPGDAGGPVFDTGGTVLGMLLPKDQPGGRVLPEQVSFATKGERILDFLRNNGIQPVARSGLTPLAPEDLTAMAAEMTVLVSCW</sequence>
<dbReference type="PANTHER" id="PTHR43019">
    <property type="entry name" value="SERINE ENDOPROTEASE DEGS"/>
    <property type="match status" value="1"/>
</dbReference>
<dbReference type="InterPro" id="IPR036365">
    <property type="entry name" value="PGBD-like_sf"/>
</dbReference>
<evidence type="ECO:0000313" key="5">
    <source>
        <dbReference type="Proteomes" id="UP000203589"/>
    </source>
</evidence>
<protein>
    <submittedName>
        <fullName evidence="4">Trypsin-like peptidase domain protein</fullName>
    </submittedName>
</protein>
<evidence type="ECO:0000259" key="3">
    <source>
        <dbReference type="Pfam" id="PF01471"/>
    </source>
</evidence>
<accession>A0A222E8W3</accession>
<dbReference type="InterPro" id="IPR036366">
    <property type="entry name" value="PGBDSf"/>
</dbReference>
<dbReference type="SUPFAM" id="SSF50494">
    <property type="entry name" value="Trypsin-like serine proteases"/>
    <property type="match status" value="1"/>
</dbReference>
<feature type="compositionally biased region" description="Pro residues" evidence="1">
    <location>
        <begin position="163"/>
        <end position="172"/>
    </location>
</feature>
<evidence type="ECO:0000313" key="4">
    <source>
        <dbReference type="EMBL" id="ASP22606.1"/>
    </source>
</evidence>
<evidence type="ECO:0000256" key="1">
    <source>
        <dbReference type="SAM" id="MobiDB-lite"/>
    </source>
</evidence>
<feature type="domain" description="Peptidoglycan binding-like" evidence="3">
    <location>
        <begin position="191"/>
        <end position="244"/>
    </location>
</feature>
<dbReference type="InterPro" id="IPR043504">
    <property type="entry name" value="Peptidase_S1_PA_chymotrypsin"/>
</dbReference>
<organism evidence="4 5">
    <name type="scientific">Antarctobacter heliothermus</name>
    <dbReference type="NCBI Taxonomy" id="74033"/>
    <lineage>
        <taxon>Bacteria</taxon>
        <taxon>Pseudomonadati</taxon>
        <taxon>Pseudomonadota</taxon>
        <taxon>Alphaproteobacteria</taxon>
        <taxon>Rhodobacterales</taxon>
        <taxon>Roseobacteraceae</taxon>
        <taxon>Antarctobacter</taxon>
    </lineage>
</organism>
<evidence type="ECO:0000256" key="2">
    <source>
        <dbReference type="SAM" id="SignalP"/>
    </source>
</evidence>
<dbReference type="Gene3D" id="2.40.10.10">
    <property type="entry name" value="Trypsin-like serine proteases"/>
    <property type="match status" value="2"/>
</dbReference>
<name>A0A222E8W3_9RHOB</name>
<dbReference type="InterPro" id="IPR002477">
    <property type="entry name" value="Peptidoglycan-bd-like"/>
</dbReference>
<feature type="signal peptide" evidence="2">
    <location>
        <begin position="1"/>
        <end position="21"/>
    </location>
</feature>
<dbReference type="KEGG" id="aht:ANTHELSMS3_03996"/>
<reference evidence="4 5" key="1">
    <citation type="submission" date="2017-07" db="EMBL/GenBank/DDBJ databases">
        <title>Genome Sequence of Antarctobacter heliothermus Strain SMS3 Isolated from a culture of the Diatom Skeletonema marinoi.</title>
        <authorList>
            <person name="Topel M."/>
            <person name="Pinder M.I.M."/>
            <person name="Johansson O.N."/>
            <person name="Kourtchenko O."/>
            <person name="Godhe A."/>
            <person name="Clarke A.K."/>
        </authorList>
    </citation>
    <scope>NUCLEOTIDE SEQUENCE [LARGE SCALE GENOMIC DNA]</scope>
    <source>
        <strain evidence="4 5">SMS3</strain>
    </source>
</reference>
<dbReference type="SUPFAM" id="SSF47090">
    <property type="entry name" value="PGBD-like"/>
    <property type="match status" value="1"/>
</dbReference>